<dbReference type="InterPro" id="IPR002999">
    <property type="entry name" value="Tudor"/>
</dbReference>
<dbReference type="InterPro" id="IPR000315">
    <property type="entry name" value="Znf_B-box"/>
</dbReference>
<dbReference type="PROSITE" id="PS50304">
    <property type="entry name" value="TUDOR"/>
    <property type="match status" value="4"/>
</dbReference>
<dbReference type="Proteomes" id="UP000245119">
    <property type="component" value="Linkage Group LG6"/>
</dbReference>
<dbReference type="SMART" id="SM00336">
    <property type="entry name" value="BBOX"/>
    <property type="match status" value="1"/>
</dbReference>
<accession>A0A2T7P649</accession>
<dbReference type="GO" id="GO:0008270">
    <property type="term" value="F:zinc ion binding"/>
    <property type="evidence" value="ECO:0007669"/>
    <property type="project" value="UniProtKB-KW"/>
</dbReference>
<keyword evidence="6" id="KW-1185">Reference proteome</keyword>
<evidence type="ECO:0000259" key="4">
    <source>
        <dbReference type="PROSITE" id="PS50304"/>
    </source>
</evidence>
<dbReference type="CDD" id="cd19769">
    <property type="entry name" value="Bbox2_TRIM16-like"/>
    <property type="match status" value="1"/>
</dbReference>
<evidence type="ECO:0000256" key="1">
    <source>
        <dbReference type="PROSITE-ProRule" id="PRU00024"/>
    </source>
</evidence>
<keyword evidence="1" id="KW-0479">Metal-binding</keyword>
<dbReference type="PANTHER" id="PTHR16442">
    <property type="entry name" value="RING FINGER PROTEIN 17"/>
    <property type="match status" value="1"/>
</dbReference>
<evidence type="ECO:0000313" key="5">
    <source>
        <dbReference type="EMBL" id="PVD28904.1"/>
    </source>
</evidence>
<evidence type="ECO:0000313" key="6">
    <source>
        <dbReference type="Proteomes" id="UP000245119"/>
    </source>
</evidence>
<gene>
    <name evidence="5" type="ORF">C0Q70_11499</name>
</gene>
<proteinExistence type="predicted"/>
<dbReference type="InterPro" id="IPR035437">
    <property type="entry name" value="SNase_OB-fold_sf"/>
</dbReference>
<dbReference type="Pfam" id="PF00567">
    <property type="entry name" value="TUDOR"/>
    <property type="match status" value="4"/>
</dbReference>
<feature type="compositionally biased region" description="Polar residues" evidence="2">
    <location>
        <begin position="818"/>
        <end position="827"/>
    </location>
</feature>
<dbReference type="OrthoDB" id="341421at2759"/>
<dbReference type="Gene3D" id="2.30.30.140">
    <property type="match status" value="4"/>
</dbReference>
<feature type="domain" description="Tudor" evidence="4">
    <location>
        <begin position="591"/>
        <end position="650"/>
    </location>
</feature>
<feature type="domain" description="Tudor" evidence="4">
    <location>
        <begin position="934"/>
        <end position="993"/>
    </location>
</feature>
<dbReference type="SUPFAM" id="SSF63748">
    <property type="entry name" value="Tudor/PWWP/MBT"/>
    <property type="match status" value="5"/>
</dbReference>
<dbReference type="Gene3D" id="3.30.160.60">
    <property type="entry name" value="Classic Zinc Finger"/>
    <property type="match status" value="1"/>
</dbReference>
<dbReference type="PROSITE" id="PS50119">
    <property type="entry name" value="ZF_BBOX"/>
    <property type="match status" value="1"/>
</dbReference>
<dbReference type="STRING" id="400727.A0A2T7P649"/>
<feature type="domain" description="Tudor" evidence="4">
    <location>
        <begin position="366"/>
        <end position="432"/>
    </location>
</feature>
<evidence type="ECO:0008006" key="7">
    <source>
        <dbReference type="Google" id="ProtNLM"/>
    </source>
</evidence>
<feature type="compositionally biased region" description="Polar residues" evidence="2">
    <location>
        <begin position="862"/>
        <end position="881"/>
    </location>
</feature>
<dbReference type="Gene3D" id="2.40.50.90">
    <property type="match status" value="5"/>
</dbReference>
<dbReference type="CDD" id="cd20379">
    <property type="entry name" value="Tudor_dTUD-like"/>
    <property type="match status" value="1"/>
</dbReference>
<comment type="caution">
    <text evidence="5">The sequence shown here is derived from an EMBL/GenBank/DDBJ whole genome shotgun (WGS) entry which is preliminary data.</text>
</comment>
<sequence>MSFSFQRHQALPFFAVSEERLAETKTRSRTCLVHEQCQIEYFCKEDNEAICSRCVIVGDHKGHDVQTMEDKNKDTLIYMEPAIQVAQETLWRLNKAEKSLTDVHPFARRDTKELEEQLRTHFQELHSLIQAREQQLLDEIKTASTSIGDITQEMKAFICEKKCMLQEAIQDGLQTLQGSIRRLVDADLVLERLEHAKNMPCVLTQDGEGCVNNHIRFLHGEFQPLKESILKYGSISVTSSQMFELRLPGPDDEKPPLEERYLPNVSDVDSLSFTESESLADSASVILEEEKEELCGAEEVKPKMAVYPSLKPMIPGHNEQVQVTHICTPGQFFVQQLSKVGELAMLSQQLNSYCRSFASKKDPIGVLVPGDRVLAQFSKDKKWYRAIVNNIVLAEESNKEEDSFIVFFIDYGNCEITTMKSLRKAHKNFFKAPSFALECALHDISPSDEEGWSRESVEMMLQMTVSGPMIMTVFSQAGNVLEVDLSCPEIDKNFSDDRPVSVRDSLVFLEAAIFKSGSSAAANPGRIKRDFLTLPRFLDGKLLDIIVTCANTPQSIYAQHTTSTESYLHHLEQRMLELYSQESEGLYTVFCPRKGMICAAQYSQDKMWYRARILDILGGRRLLVQYVDYGNTEIIHHTKIRKILDDDIKFPEQAIECCLSDVEPADGNNEWSEEARAWISRQVLLKVCQFRVTTDSKCTNIKQEGGRKQQGEELAVDEWVGVGHGGGGVVVWMWLNELVGVWMWLNGILSLPFSSGTDMLICPTDDRKIQFAFFCAGTKSNSLTVGKLPNATVMMQVPEKDKTVSKTQKSPVHLSPGPRSSPSPNVYTQVVSSCSTHASKKGRGVSSDQRASKKVETYRSNGVLLQQSGTSPGQQSLPTSLTDEKPSIHSVAVRIAEYQSPGHFYIQLQDKSRQLDSLMTEMSEYNSADQMDREWKVGDYCAARYSKDQSWYRGRVRRNLEDGSFEVFLVDYGFTDIISRSQLRLLLKKHGENECFAERCHLAGIQSAGSSDPSKWTSTAREFMMKQITQGKQLFVKLEGEAVPELGLPVDIVVEEIVPETAFDPAFKKYVSLIDLLLGQGLALPIKGKKRSSAAADTGSGNPEQCFQAKVTVSASSPVMTVHESNSHDSLEPETVVLIQPDFDVAPHPPPSASAMVVVPVYVDHCGVIFAHDVTEEEMLTKLIQNMDQYAQQEAPKGCLEVKYIDFGNIANVSREKLKLATADICKIPQLALQLVLHNIRPNTSDWSWPTPVLEYMHAEIVNYKCTAEVKSSSAAQQHNGDDGKTQIEVNLVLSNGRSLNNILLDMGMVVPKNDMEDLYQRAADISHALKHFNPYLSVNLGEVEDTVQVLVTHLDLPDLVYLQRFSPDLDAPLSEDASSHLTVVQKSLRDFITLMDDLNNLPSQTPALNELPIPGMMCCAKYSLDDRWYRGLVVKSYPASNTVLIFYVDYGNSEIISLQGLRVLPRRFQDTKAQAVRAYLNLRLPEGNKYWTLDLYTKMAEAIYIKCHWAKIKNTAPLTVELYTDNPDESTSSLSYESLIKEGLVSSSLYVLEKQGGVTNDVKITECEDSQ</sequence>
<dbReference type="Pfam" id="PF00643">
    <property type="entry name" value="zf-B_box"/>
    <property type="match status" value="1"/>
</dbReference>
<reference evidence="5 6" key="1">
    <citation type="submission" date="2018-04" db="EMBL/GenBank/DDBJ databases">
        <title>The genome of golden apple snail Pomacea canaliculata provides insight into stress tolerance and invasive adaptation.</title>
        <authorList>
            <person name="Liu C."/>
            <person name="Liu B."/>
            <person name="Ren Y."/>
            <person name="Zhang Y."/>
            <person name="Wang H."/>
            <person name="Li S."/>
            <person name="Jiang F."/>
            <person name="Yin L."/>
            <person name="Zhang G."/>
            <person name="Qian W."/>
            <person name="Fan W."/>
        </authorList>
    </citation>
    <scope>NUCLEOTIDE SEQUENCE [LARGE SCALE GENOMIC DNA]</scope>
    <source>
        <strain evidence="5">SZHN2017</strain>
        <tissue evidence="5">Muscle</tissue>
    </source>
</reference>
<organism evidence="5 6">
    <name type="scientific">Pomacea canaliculata</name>
    <name type="common">Golden apple snail</name>
    <dbReference type="NCBI Taxonomy" id="400727"/>
    <lineage>
        <taxon>Eukaryota</taxon>
        <taxon>Metazoa</taxon>
        <taxon>Spiralia</taxon>
        <taxon>Lophotrochozoa</taxon>
        <taxon>Mollusca</taxon>
        <taxon>Gastropoda</taxon>
        <taxon>Caenogastropoda</taxon>
        <taxon>Architaenioglossa</taxon>
        <taxon>Ampullarioidea</taxon>
        <taxon>Ampullariidae</taxon>
        <taxon>Pomacea</taxon>
    </lineage>
</organism>
<keyword evidence="1" id="KW-0863">Zinc-finger</keyword>
<feature type="domain" description="B box-type" evidence="3">
    <location>
        <begin position="26"/>
        <end position="68"/>
    </location>
</feature>
<feature type="region of interest" description="Disordered" evidence="2">
    <location>
        <begin position="862"/>
        <end position="884"/>
    </location>
</feature>
<keyword evidence="1" id="KW-0862">Zinc</keyword>
<evidence type="ECO:0000256" key="2">
    <source>
        <dbReference type="SAM" id="MobiDB-lite"/>
    </source>
</evidence>
<feature type="domain" description="Tudor" evidence="4">
    <location>
        <begin position="1412"/>
        <end position="1472"/>
    </location>
</feature>
<dbReference type="PANTHER" id="PTHR16442:SF1">
    <property type="entry name" value="RING FINGER PROTEIN 17"/>
    <property type="match status" value="1"/>
</dbReference>
<dbReference type="SMART" id="SM00333">
    <property type="entry name" value="TUDOR"/>
    <property type="match status" value="5"/>
</dbReference>
<dbReference type="EMBL" id="PZQS01000006">
    <property type="protein sequence ID" value="PVD28904.1"/>
    <property type="molecule type" value="Genomic_DNA"/>
</dbReference>
<evidence type="ECO:0000259" key="3">
    <source>
        <dbReference type="PROSITE" id="PS50119"/>
    </source>
</evidence>
<feature type="region of interest" description="Disordered" evidence="2">
    <location>
        <begin position="800"/>
        <end position="827"/>
    </location>
</feature>
<protein>
    <recommendedName>
        <fullName evidence="7">RING finger protein 17</fullName>
    </recommendedName>
</protein>
<name>A0A2T7P649_POMCA</name>
<dbReference type="SUPFAM" id="SSF57845">
    <property type="entry name" value="B-box zinc-binding domain"/>
    <property type="match status" value="1"/>
</dbReference>
<dbReference type="FunFam" id="2.30.30.140:FF:000018">
    <property type="entry name" value="Serine/threonine-protein kinase 31"/>
    <property type="match status" value="4"/>
</dbReference>